<organism evidence="1 2">
    <name type="scientific">Treponema pedis</name>
    <dbReference type="NCBI Taxonomy" id="409322"/>
    <lineage>
        <taxon>Bacteria</taxon>
        <taxon>Pseudomonadati</taxon>
        <taxon>Spirochaetota</taxon>
        <taxon>Spirochaetia</taxon>
        <taxon>Spirochaetales</taxon>
        <taxon>Treponemataceae</taxon>
        <taxon>Treponema</taxon>
    </lineage>
</organism>
<dbReference type="Pfam" id="PF20205">
    <property type="entry name" value="DUF6567"/>
    <property type="match status" value="1"/>
</dbReference>
<gene>
    <name evidence="1" type="ORF">IFE08_13185</name>
</gene>
<proteinExistence type="predicted"/>
<dbReference type="RefSeq" id="WP_194076172.1">
    <property type="nucleotide sequence ID" value="NZ_CP061839.1"/>
</dbReference>
<evidence type="ECO:0000313" key="1">
    <source>
        <dbReference type="EMBL" id="QOW60725.1"/>
    </source>
</evidence>
<accession>A0A7S7AVZ1</accession>
<evidence type="ECO:0000313" key="2">
    <source>
        <dbReference type="Proteomes" id="UP000593915"/>
    </source>
</evidence>
<dbReference type="Proteomes" id="UP000593915">
    <property type="component" value="Chromosome"/>
</dbReference>
<dbReference type="PROSITE" id="PS51257">
    <property type="entry name" value="PROKAR_LIPOPROTEIN"/>
    <property type="match status" value="1"/>
</dbReference>
<reference evidence="1 2" key="1">
    <citation type="submission" date="2020-09" db="EMBL/GenBank/DDBJ databases">
        <title>Characterization of Treponema spp. from bovine digital dermatitis in Korea.</title>
        <authorList>
            <person name="Espiritu H.M."/>
            <person name="Cho Y.I."/>
            <person name="Mamuad L."/>
        </authorList>
    </citation>
    <scope>NUCLEOTIDE SEQUENCE [LARGE SCALE GENOMIC DNA]</scope>
    <source>
        <strain evidence="1 2">KS1</strain>
    </source>
</reference>
<dbReference type="EMBL" id="CP061839">
    <property type="protein sequence ID" value="QOW60725.1"/>
    <property type="molecule type" value="Genomic_DNA"/>
</dbReference>
<protein>
    <recommendedName>
        <fullName evidence="3">Lipoprotein</fullName>
    </recommendedName>
</protein>
<name>A0A7S7AVZ1_9SPIR</name>
<dbReference type="AlphaFoldDB" id="A0A7S7AVZ1"/>
<evidence type="ECO:0008006" key="3">
    <source>
        <dbReference type="Google" id="ProtNLM"/>
    </source>
</evidence>
<dbReference type="InterPro" id="IPR046697">
    <property type="entry name" value="DUF6567"/>
</dbReference>
<sequence>MKQKKIVSMIGTLVLIISALCLMVSCTSVNPIRDHGVSVNLAENQYEILGRVEYRGIAHNVLGLFSWGGAAYSKLYEKAKAEFGADDVINLSLDYEQASYGIFYNKRTYIMSGLAVKYKK</sequence>